<evidence type="ECO:0000256" key="1">
    <source>
        <dbReference type="ARBA" id="ARBA00004635"/>
    </source>
</evidence>
<keyword evidence="4" id="KW-0342">GTP-binding</keyword>
<dbReference type="SMART" id="SM00173">
    <property type="entry name" value="RAS"/>
    <property type="match status" value="1"/>
</dbReference>
<accession>A0AAD2D0Q7</accession>
<keyword evidence="7" id="KW-0636">Prenylation</keyword>
<keyword evidence="5" id="KW-0472">Membrane</keyword>
<organism evidence="9 10">
    <name type="scientific">Euplotes crassus</name>
    <dbReference type="NCBI Taxonomy" id="5936"/>
    <lineage>
        <taxon>Eukaryota</taxon>
        <taxon>Sar</taxon>
        <taxon>Alveolata</taxon>
        <taxon>Ciliophora</taxon>
        <taxon>Intramacronucleata</taxon>
        <taxon>Spirotrichea</taxon>
        <taxon>Hypotrichia</taxon>
        <taxon>Euplotida</taxon>
        <taxon>Euplotidae</taxon>
        <taxon>Moneuplotes</taxon>
    </lineage>
</organism>
<dbReference type="PROSITE" id="PS51421">
    <property type="entry name" value="RAS"/>
    <property type="match status" value="1"/>
</dbReference>
<keyword evidence="10" id="KW-1185">Reference proteome</keyword>
<reference evidence="9" key="1">
    <citation type="submission" date="2023-07" db="EMBL/GenBank/DDBJ databases">
        <authorList>
            <consortium name="AG Swart"/>
            <person name="Singh M."/>
            <person name="Singh A."/>
            <person name="Seah K."/>
            <person name="Emmerich C."/>
        </authorList>
    </citation>
    <scope>NUCLEOTIDE SEQUENCE</scope>
    <source>
        <strain evidence="9">DP1</strain>
    </source>
</reference>
<dbReference type="GO" id="GO:0005525">
    <property type="term" value="F:GTP binding"/>
    <property type="evidence" value="ECO:0007669"/>
    <property type="project" value="UniProtKB-KW"/>
</dbReference>
<dbReference type="Proteomes" id="UP001295684">
    <property type="component" value="Unassembled WGS sequence"/>
</dbReference>
<dbReference type="InterPro" id="IPR027417">
    <property type="entry name" value="P-loop_NTPase"/>
</dbReference>
<evidence type="ECO:0000313" key="9">
    <source>
        <dbReference type="EMBL" id="CAI2376191.1"/>
    </source>
</evidence>
<evidence type="ECO:0000256" key="2">
    <source>
        <dbReference type="ARBA" id="ARBA00006270"/>
    </source>
</evidence>
<dbReference type="PANTHER" id="PTHR47979">
    <property type="entry name" value="DRAB11-RELATED"/>
    <property type="match status" value="1"/>
</dbReference>
<dbReference type="InterPro" id="IPR005225">
    <property type="entry name" value="Small_GTP-bd"/>
</dbReference>
<dbReference type="SMART" id="SM00174">
    <property type="entry name" value="RHO"/>
    <property type="match status" value="1"/>
</dbReference>
<evidence type="ECO:0000256" key="3">
    <source>
        <dbReference type="ARBA" id="ARBA00022741"/>
    </source>
</evidence>
<dbReference type="InterPro" id="IPR001806">
    <property type="entry name" value="Small_GTPase"/>
</dbReference>
<evidence type="ECO:0000256" key="8">
    <source>
        <dbReference type="SAM" id="MobiDB-lite"/>
    </source>
</evidence>
<proteinExistence type="inferred from homology"/>
<comment type="caution">
    <text evidence="9">The sequence shown here is derived from an EMBL/GenBank/DDBJ whole genome shotgun (WGS) entry which is preliminary data.</text>
</comment>
<evidence type="ECO:0000256" key="4">
    <source>
        <dbReference type="ARBA" id="ARBA00023134"/>
    </source>
</evidence>
<protein>
    <submittedName>
        <fullName evidence="9">Uncharacterized protein</fullName>
    </submittedName>
</protein>
<dbReference type="GO" id="GO:0016020">
    <property type="term" value="C:membrane"/>
    <property type="evidence" value="ECO:0007669"/>
    <property type="project" value="UniProtKB-SubCell"/>
</dbReference>
<dbReference type="PROSITE" id="PS51419">
    <property type="entry name" value="RAB"/>
    <property type="match status" value="1"/>
</dbReference>
<dbReference type="GO" id="GO:0003924">
    <property type="term" value="F:GTPase activity"/>
    <property type="evidence" value="ECO:0007669"/>
    <property type="project" value="InterPro"/>
</dbReference>
<evidence type="ECO:0000256" key="7">
    <source>
        <dbReference type="ARBA" id="ARBA00023289"/>
    </source>
</evidence>
<dbReference type="Pfam" id="PF00071">
    <property type="entry name" value="Ras"/>
    <property type="match status" value="1"/>
</dbReference>
<keyword evidence="3" id="KW-0547">Nucleotide-binding</keyword>
<dbReference type="FunFam" id="3.40.50.300:FF:000274">
    <property type="entry name" value="ras-related protein RABA5a"/>
    <property type="match status" value="1"/>
</dbReference>
<evidence type="ECO:0000256" key="5">
    <source>
        <dbReference type="ARBA" id="ARBA00023136"/>
    </source>
</evidence>
<dbReference type="NCBIfam" id="TIGR00231">
    <property type="entry name" value="small_GTP"/>
    <property type="match status" value="1"/>
</dbReference>
<evidence type="ECO:0000256" key="6">
    <source>
        <dbReference type="ARBA" id="ARBA00023288"/>
    </source>
</evidence>
<dbReference type="SUPFAM" id="SSF52540">
    <property type="entry name" value="P-loop containing nucleoside triphosphate hydrolases"/>
    <property type="match status" value="1"/>
</dbReference>
<dbReference type="SMART" id="SM00176">
    <property type="entry name" value="RAN"/>
    <property type="match status" value="1"/>
</dbReference>
<dbReference type="PRINTS" id="PR00449">
    <property type="entry name" value="RASTRNSFRMNG"/>
</dbReference>
<feature type="region of interest" description="Disordered" evidence="8">
    <location>
        <begin position="194"/>
        <end position="213"/>
    </location>
</feature>
<dbReference type="Gene3D" id="3.40.50.300">
    <property type="entry name" value="P-loop containing nucleotide triphosphate hydrolases"/>
    <property type="match status" value="1"/>
</dbReference>
<sequence>MADPEYDYLLKIILIGDAGVGKTFLLSRYINEELPRKKGPTIGVEFATKSICLANGGVVKAQIWDTAGTERFKAITSAHYRKSVGALVVYDVTVRDTFLHVKKWLDELREHGEPGIVVTLVGNKVDLVKDDPSLRQVTTEEAQKFATKNDLLFEESSAIEDINVKLIFENLLQKVYDVKSSEFTDEKYNEKKKRLVYQDPSKPQSKDSSSCCN</sequence>
<name>A0AAD2D0Q7_EUPCR</name>
<keyword evidence="6" id="KW-0449">Lipoprotein</keyword>
<feature type="compositionally biased region" description="Low complexity" evidence="8">
    <location>
        <begin position="198"/>
        <end position="213"/>
    </location>
</feature>
<dbReference type="InterPro" id="IPR050209">
    <property type="entry name" value="Rab_GTPases_membrane_traffic"/>
</dbReference>
<dbReference type="EMBL" id="CAMPGE010017733">
    <property type="protein sequence ID" value="CAI2376191.1"/>
    <property type="molecule type" value="Genomic_DNA"/>
</dbReference>
<gene>
    <name evidence="9" type="ORF">ECRASSUSDP1_LOCUS17560</name>
</gene>
<comment type="subcellular location">
    <subcellularLocation>
        <location evidence="1">Membrane</location>
        <topology evidence="1">Lipid-anchor</topology>
    </subcellularLocation>
</comment>
<comment type="similarity">
    <text evidence="2">Belongs to the small GTPase superfamily. Rab family.</text>
</comment>
<dbReference type="SMART" id="SM00175">
    <property type="entry name" value="RAB"/>
    <property type="match status" value="1"/>
</dbReference>
<evidence type="ECO:0000313" key="10">
    <source>
        <dbReference type="Proteomes" id="UP001295684"/>
    </source>
</evidence>
<dbReference type="AlphaFoldDB" id="A0AAD2D0Q7"/>